<sequence length="119" mass="13821">MMWLSNWKIGNQLEGGDEVNVSMFFRARFRRKEIGVHIVYEQEEKGSQYDTYVSSQNIIDDGFLSAYKMATGSYLFCHHCYKDFQERFVDNGWTDGSHSALGDLLMGNPFHNVNEQYGD</sequence>
<name>A0A5J5B1S0_9ASTE</name>
<dbReference type="AlphaFoldDB" id="A0A5J5B1S0"/>
<proteinExistence type="predicted"/>
<gene>
    <name evidence="1" type="ORF">F0562_029127</name>
</gene>
<keyword evidence="2" id="KW-1185">Reference proteome</keyword>
<dbReference type="OrthoDB" id="1901675at2759"/>
<dbReference type="Proteomes" id="UP000325577">
    <property type="component" value="Linkage Group LG16"/>
</dbReference>
<accession>A0A5J5B1S0</accession>
<organism evidence="1 2">
    <name type="scientific">Nyssa sinensis</name>
    <dbReference type="NCBI Taxonomy" id="561372"/>
    <lineage>
        <taxon>Eukaryota</taxon>
        <taxon>Viridiplantae</taxon>
        <taxon>Streptophyta</taxon>
        <taxon>Embryophyta</taxon>
        <taxon>Tracheophyta</taxon>
        <taxon>Spermatophyta</taxon>
        <taxon>Magnoliopsida</taxon>
        <taxon>eudicotyledons</taxon>
        <taxon>Gunneridae</taxon>
        <taxon>Pentapetalae</taxon>
        <taxon>asterids</taxon>
        <taxon>Cornales</taxon>
        <taxon>Nyssaceae</taxon>
        <taxon>Nyssa</taxon>
    </lineage>
</organism>
<evidence type="ECO:0000313" key="2">
    <source>
        <dbReference type="Proteomes" id="UP000325577"/>
    </source>
</evidence>
<evidence type="ECO:0000313" key="1">
    <source>
        <dbReference type="EMBL" id="KAA8536649.1"/>
    </source>
</evidence>
<dbReference type="EMBL" id="CM018039">
    <property type="protein sequence ID" value="KAA8536649.1"/>
    <property type="molecule type" value="Genomic_DNA"/>
</dbReference>
<reference evidence="1 2" key="1">
    <citation type="submission" date="2019-09" db="EMBL/GenBank/DDBJ databases">
        <title>A chromosome-level genome assembly of the Chinese tupelo Nyssa sinensis.</title>
        <authorList>
            <person name="Yang X."/>
            <person name="Kang M."/>
            <person name="Yang Y."/>
            <person name="Xiong H."/>
            <person name="Wang M."/>
            <person name="Zhang Z."/>
            <person name="Wang Z."/>
            <person name="Wu H."/>
            <person name="Ma T."/>
            <person name="Liu J."/>
            <person name="Xi Z."/>
        </authorList>
    </citation>
    <scope>NUCLEOTIDE SEQUENCE [LARGE SCALE GENOMIC DNA]</scope>
    <source>
        <strain evidence="1">J267</strain>
        <tissue evidence="1">Leaf</tissue>
    </source>
</reference>
<protein>
    <submittedName>
        <fullName evidence="1">Uncharacterized protein</fullName>
    </submittedName>
</protein>